<comment type="caution">
    <text evidence="3">The sequence shown here is derived from an EMBL/GenBank/DDBJ whole genome shotgun (WGS) entry which is preliminary data.</text>
</comment>
<dbReference type="Pfam" id="PF09917">
    <property type="entry name" value="DUF2147"/>
    <property type="match status" value="1"/>
</dbReference>
<dbReference type="PROSITE" id="PS51257">
    <property type="entry name" value="PROKAR_LIPOPROTEIN"/>
    <property type="match status" value="1"/>
</dbReference>
<reference evidence="3 4" key="1">
    <citation type="submission" date="2020-08" db="EMBL/GenBank/DDBJ databases">
        <title>The genome sequence of type strain Novosphingobium flavum NBRC 111647.</title>
        <authorList>
            <person name="Liu Y."/>
        </authorList>
    </citation>
    <scope>NUCLEOTIDE SEQUENCE [LARGE SCALE GENOMIC DNA]</scope>
    <source>
        <strain evidence="3 4">NBRC 111647</strain>
    </source>
</reference>
<dbReference type="AlphaFoldDB" id="A0A7X1FTR5"/>
<protein>
    <submittedName>
        <fullName evidence="3">DUF2147 domain-containing protein</fullName>
    </submittedName>
</protein>
<dbReference type="PANTHER" id="PTHR36919:SF2">
    <property type="entry name" value="BLL6627 PROTEIN"/>
    <property type="match status" value="1"/>
</dbReference>
<accession>A0A7X1FTR5</accession>
<dbReference type="Gene3D" id="2.40.128.520">
    <property type="match status" value="1"/>
</dbReference>
<evidence type="ECO:0000259" key="2">
    <source>
        <dbReference type="Pfam" id="PF09917"/>
    </source>
</evidence>
<evidence type="ECO:0000256" key="1">
    <source>
        <dbReference type="SAM" id="SignalP"/>
    </source>
</evidence>
<dbReference type="InterPro" id="IPR019223">
    <property type="entry name" value="DUF2147"/>
</dbReference>
<feature type="signal peptide" evidence="1">
    <location>
        <begin position="1"/>
        <end position="27"/>
    </location>
</feature>
<name>A0A7X1FTR5_9SPHN</name>
<keyword evidence="4" id="KW-1185">Reference proteome</keyword>
<dbReference type="Proteomes" id="UP000566813">
    <property type="component" value="Unassembled WGS sequence"/>
</dbReference>
<feature type="chain" id="PRO_5031540600" evidence="1">
    <location>
        <begin position="28"/>
        <end position="143"/>
    </location>
</feature>
<proteinExistence type="predicted"/>
<sequence length="143" mass="15513">MIKFSLRPAALLAAALAACFGAAPSQAGIRRVNAPLSGLWRNPYGTVDVRIDECGDKICGVVASATPDALADARDSGYPRLIGLELLQDYRADKPGHWVGTVLVPDLGRSFASHIELIDANHARISGCLWRQFLCKSQIWQRL</sequence>
<gene>
    <name evidence="3" type="ORF">H7F51_14970</name>
</gene>
<dbReference type="RefSeq" id="WP_185665116.1">
    <property type="nucleotide sequence ID" value="NZ_JACLAW010000012.1"/>
</dbReference>
<evidence type="ECO:0000313" key="4">
    <source>
        <dbReference type="Proteomes" id="UP000566813"/>
    </source>
</evidence>
<dbReference type="EMBL" id="JACLAW010000012">
    <property type="protein sequence ID" value="MBC2666818.1"/>
    <property type="molecule type" value="Genomic_DNA"/>
</dbReference>
<organism evidence="3 4">
    <name type="scientific">Novosphingobium flavum</name>
    <dbReference type="NCBI Taxonomy" id="1778672"/>
    <lineage>
        <taxon>Bacteria</taxon>
        <taxon>Pseudomonadati</taxon>
        <taxon>Pseudomonadota</taxon>
        <taxon>Alphaproteobacteria</taxon>
        <taxon>Sphingomonadales</taxon>
        <taxon>Sphingomonadaceae</taxon>
        <taxon>Novosphingobium</taxon>
    </lineage>
</organism>
<keyword evidence="1" id="KW-0732">Signal</keyword>
<dbReference type="PANTHER" id="PTHR36919">
    <property type="entry name" value="BLR1215 PROTEIN"/>
    <property type="match status" value="1"/>
</dbReference>
<feature type="domain" description="DUF2147" evidence="2">
    <location>
        <begin position="38"/>
        <end position="142"/>
    </location>
</feature>
<evidence type="ECO:0000313" key="3">
    <source>
        <dbReference type="EMBL" id="MBC2666818.1"/>
    </source>
</evidence>